<dbReference type="OrthoDB" id="1097132at2"/>
<dbReference type="AlphaFoldDB" id="A0A4Y1WPS3"/>
<keyword evidence="5" id="KW-1185">Reference proteome</keyword>
<feature type="domain" description="FecR protein" evidence="2">
    <location>
        <begin position="115"/>
        <end position="209"/>
    </location>
</feature>
<dbReference type="EMBL" id="AP019735">
    <property type="protein sequence ID" value="BBL03110.1"/>
    <property type="molecule type" value="Genomic_DNA"/>
</dbReference>
<name>A0A4Y1WPS3_9BACT</name>
<dbReference type="PIRSF" id="PIRSF018266">
    <property type="entry name" value="FecR"/>
    <property type="match status" value="1"/>
</dbReference>
<evidence type="ECO:0000313" key="5">
    <source>
        <dbReference type="Proteomes" id="UP000318946"/>
    </source>
</evidence>
<dbReference type="Proteomes" id="UP000318946">
    <property type="component" value="Chromosome"/>
</dbReference>
<dbReference type="RefSeq" id="WP_141412048.1">
    <property type="nucleotide sequence ID" value="NZ_AP019735.1"/>
</dbReference>
<keyword evidence="1" id="KW-0472">Membrane</keyword>
<reference evidence="5" key="1">
    <citation type="submission" date="2019-06" db="EMBL/GenBank/DDBJ databases">
        <title>Alistipes onderdonkii subsp. vulgaris subsp. nov., Alistipes dispar sp. nov. and Alistipes communis sp. nov., isolated from human faeces, and creation of Alistipes onderdonkii subsp. onderdonkii subsp. nov.</title>
        <authorList>
            <person name="Sakamoto M."/>
            <person name="Ikeyama N."/>
            <person name="Ogata Y."/>
            <person name="Suda W."/>
            <person name="Iino T."/>
            <person name="Hattori M."/>
            <person name="Ohkuma M."/>
        </authorList>
    </citation>
    <scope>NUCLEOTIDE SEQUENCE [LARGE SCALE GENOMIC DNA]</scope>
    <source>
        <strain evidence="5">5CBH24</strain>
    </source>
</reference>
<evidence type="ECO:0000259" key="2">
    <source>
        <dbReference type="Pfam" id="PF04773"/>
    </source>
</evidence>
<proteinExistence type="predicted"/>
<feature type="domain" description="Protein FecR C-terminal" evidence="3">
    <location>
        <begin position="256"/>
        <end position="311"/>
    </location>
</feature>
<gene>
    <name evidence="4" type="ORF">A5CBH24_04230</name>
</gene>
<dbReference type="InterPro" id="IPR006860">
    <property type="entry name" value="FecR"/>
</dbReference>
<evidence type="ECO:0000259" key="3">
    <source>
        <dbReference type="Pfam" id="PF16344"/>
    </source>
</evidence>
<dbReference type="Pfam" id="PF16344">
    <property type="entry name" value="FecR_C"/>
    <property type="match status" value="1"/>
</dbReference>
<dbReference type="Pfam" id="PF04773">
    <property type="entry name" value="FecR"/>
    <property type="match status" value="1"/>
</dbReference>
<sequence length="329" mass="37751">MTDIKTLVRKLLAGKLPQKEMPELWQRHDVTQYMQREWDRCAKPAEDDLLRESRIWERIVARTMPHEKIRRRGGVRTAWLSRSYGAAASIMLAIGAGLTLVNLLWRPAPEIIHTLYSGNQSTEQVALPDGSTLWLGANSSCRYAADFSGRERRVELNGQGFFEVAEDPSRPFVVSSNGIDVTALGTAFEVFSDLGGRHVEAILRNGSVRVSLPGVTKQTFTLSPDQKFTYSADTRKVIVSRVDAQRYTLWHERMSLSFENQPLSVILPRLERWYNCHIDCPEEIATRYHYTFSLSDETLDRTLQLLQSSTDQTPLFYRRDGMYVRIYEK</sequence>
<evidence type="ECO:0000256" key="1">
    <source>
        <dbReference type="SAM" id="Phobius"/>
    </source>
</evidence>
<dbReference type="GO" id="GO:0016989">
    <property type="term" value="F:sigma factor antagonist activity"/>
    <property type="evidence" value="ECO:0007669"/>
    <property type="project" value="TreeGrafter"/>
</dbReference>
<keyword evidence="1" id="KW-0812">Transmembrane</keyword>
<dbReference type="InterPro" id="IPR012373">
    <property type="entry name" value="Ferrdict_sens_TM"/>
</dbReference>
<keyword evidence="1" id="KW-1133">Transmembrane helix</keyword>
<dbReference type="InterPro" id="IPR032508">
    <property type="entry name" value="FecR_C"/>
</dbReference>
<accession>A0A4Y1WPS3</accession>
<protein>
    <submittedName>
        <fullName evidence="4">Anti-sigma factor</fullName>
    </submittedName>
</protein>
<dbReference type="PANTHER" id="PTHR30273:SF2">
    <property type="entry name" value="PROTEIN FECR"/>
    <property type="match status" value="1"/>
</dbReference>
<feature type="transmembrane region" description="Helical" evidence="1">
    <location>
        <begin position="84"/>
        <end position="105"/>
    </location>
</feature>
<dbReference type="PANTHER" id="PTHR30273">
    <property type="entry name" value="PERIPLASMIC SIGNAL SENSOR AND SIGMA FACTOR ACTIVATOR FECR-RELATED"/>
    <property type="match status" value="1"/>
</dbReference>
<dbReference type="Gene3D" id="2.60.120.1440">
    <property type="match status" value="1"/>
</dbReference>
<dbReference type="GeneID" id="78341141"/>
<evidence type="ECO:0000313" key="4">
    <source>
        <dbReference type="EMBL" id="BBL03110.1"/>
    </source>
</evidence>
<dbReference type="KEGG" id="acou:A5CBH24_04230"/>
<organism evidence="4 5">
    <name type="scientific">Alistipes communis</name>
    <dbReference type="NCBI Taxonomy" id="2585118"/>
    <lineage>
        <taxon>Bacteria</taxon>
        <taxon>Pseudomonadati</taxon>
        <taxon>Bacteroidota</taxon>
        <taxon>Bacteroidia</taxon>
        <taxon>Bacteroidales</taxon>
        <taxon>Rikenellaceae</taxon>
        <taxon>Alistipes</taxon>
    </lineage>
</organism>
<dbReference type="Gene3D" id="3.55.50.30">
    <property type="match status" value="1"/>
</dbReference>